<dbReference type="PANTHER" id="PTHR33908">
    <property type="entry name" value="MANNOSYLTRANSFERASE YKCB-RELATED"/>
    <property type="match status" value="1"/>
</dbReference>
<keyword evidence="7 8" id="KW-0472">Membrane</keyword>
<proteinExistence type="predicted"/>
<feature type="transmembrane region" description="Helical" evidence="8">
    <location>
        <begin position="402"/>
        <end position="421"/>
    </location>
</feature>
<evidence type="ECO:0000256" key="3">
    <source>
        <dbReference type="ARBA" id="ARBA00022676"/>
    </source>
</evidence>
<sequence>MRRITLLGFIVFISAFLRLYDIHKLPNGLHWDEQDSGYQAYSLLKTGKDYFGNSLPLFPHSLADFRTPVFIYSSIPFVKLLGLTPLSVRLPSAISGVLSVILIYYFANLLFDAWDLRIGLLASLTLALSPWHVLYGRQSVECNIMLPYLLLSLITFYKGLKNHNWFILSGLFFALTTATYSPAKFFSPAILLTLFIIHYSHLKLVSKKVKLFAVAFFITVFAPVFISSAFGPAGTRFHDLSLFTDPTISAEVDRRRLTANLSSGTTRQVGLPTRLIDKIVYNKLTLPFSFFISNYFNTYSTQFLFTQGDQELRHSPSKSSIGQLQLIEVIPLILGLYFLISRSISSDSKVLILLWFLLGPVPSALTRDGGPHAARTFLLLPAFAITIAAGVHQLLSKSKYLFLAYCILFFASSVFIYHYFFSVYRFESADPFQWSSTQAVQAAVQNSPSYSYVYVDLHQDSALMAYLFTTGYDPAKLQSLQPLSVTRLWGDNDTQVFDNIFLLRPNTRFWNDVKLDGHSLVIAKADQPLLDTYQPKLSRIDFPDSTPALYLFKK</sequence>
<evidence type="ECO:0000313" key="11">
    <source>
        <dbReference type="Proteomes" id="UP000178176"/>
    </source>
</evidence>
<evidence type="ECO:0000259" key="9">
    <source>
        <dbReference type="Pfam" id="PF13231"/>
    </source>
</evidence>
<dbReference type="Pfam" id="PF13231">
    <property type="entry name" value="PMT_2"/>
    <property type="match status" value="1"/>
</dbReference>
<keyword evidence="2" id="KW-1003">Cell membrane</keyword>
<feature type="transmembrane region" description="Helical" evidence="8">
    <location>
        <begin position="166"/>
        <end position="199"/>
    </location>
</feature>
<feature type="transmembrane region" description="Helical" evidence="8">
    <location>
        <begin position="93"/>
        <end position="111"/>
    </location>
</feature>
<evidence type="ECO:0000256" key="6">
    <source>
        <dbReference type="ARBA" id="ARBA00022989"/>
    </source>
</evidence>
<keyword evidence="3" id="KW-0328">Glycosyltransferase</keyword>
<dbReference type="GO" id="GO:0009103">
    <property type="term" value="P:lipopolysaccharide biosynthetic process"/>
    <property type="evidence" value="ECO:0007669"/>
    <property type="project" value="UniProtKB-ARBA"/>
</dbReference>
<feature type="transmembrane region" description="Helical" evidence="8">
    <location>
        <begin position="321"/>
        <end position="340"/>
    </location>
</feature>
<keyword evidence="5 8" id="KW-0812">Transmembrane</keyword>
<dbReference type="AlphaFoldDB" id="A0A1F4YEB6"/>
<evidence type="ECO:0000313" key="10">
    <source>
        <dbReference type="EMBL" id="OGC92330.1"/>
    </source>
</evidence>
<evidence type="ECO:0000256" key="5">
    <source>
        <dbReference type="ARBA" id="ARBA00022692"/>
    </source>
</evidence>
<keyword evidence="6 8" id="KW-1133">Transmembrane helix</keyword>
<comment type="subcellular location">
    <subcellularLocation>
        <location evidence="1">Cell membrane</location>
        <topology evidence="1">Multi-pass membrane protein</topology>
    </subcellularLocation>
</comment>
<feature type="transmembrane region" description="Helical" evidence="8">
    <location>
        <begin position="377"/>
        <end position="395"/>
    </location>
</feature>
<evidence type="ECO:0000256" key="8">
    <source>
        <dbReference type="SAM" id="Phobius"/>
    </source>
</evidence>
<gene>
    <name evidence="10" type="ORF">A2876_04735</name>
</gene>
<comment type="caution">
    <text evidence="10">The sequence shown here is derived from an EMBL/GenBank/DDBJ whole genome shotgun (WGS) entry which is preliminary data.</text>
</comment>
<dbReference type="PANTHER" id="PTHR33908:SF11">
    <property type="entry name" value="MEMBRANE PROTEIN"/>
    <property type="match status" value="1"/>
</dbReference>
<dbReference type="GO" id="GO:0005886">
    <property type="term" value="C:plasma membrane"/>
    <property type="evidence" value="ECO:0007669"/>
    <property type="project" value="UniProtKB-SubCell"/>
</dbReference>
<evidence type="ECO:0000256" key="2">
    <source>
        <dbReference type="ARBA" id="ARBA00022475"/>
    </source>
</evidence>
<dbReference type="InterPro" id="IPR050297">
    <property type="entry name" value="LipidA_mod_glycosyltrf_83"/>
</dbReference>
<evidence type="ECO:0000256" key="1">
    <source>
        <dbReference type="ARBA" id="ARBA00004651"/>
    </source>
</evidence>
<feature type="transmembrane region" description="Helical" evidence="8">
    <location>
        <begin position="347"/>
        <end position="365"/>
    </location>
</feature>
<accession>A0A1F4YEB6</accession>
<name>A0A1F4YEB6_9BACT</name>
<protein>
    <recommendedName>
        <fullName evidence="9">Glycosyltransferase RgtA/B/C/D-like domain-containing protein</fullName>
    </recommendedName>
</protein>
<evidence type="ECO:0000256" key="7">
    <source>
        <dbReference type="ARBA" id="ARBA00023136"/>
    </source>
</evidence>
<dbReference type="InterPro" id="IPR038731">
    <property type="entry name" value="RgtA/B/C-like"/>
</dbReference>
<keyword evidence="4" id="KW-0808">Transferase</keyword>
<reference evidence="10 11" key="1">
    <citation type="journal article" date="2016" name="Nat. Commun.">
        <title>Thousands of microbial genomes shed light on interconnected biogeochemical processes in an aquifer system.</title>
        <authorList>
            <person name="Anantharaman K."/>
            <person name="Brown C.T."/>
            <person name="Hug L.A."/>
            <person name="Sharon I."/>
            <person name="Castelle C.J."/>
            <person name="Probst A.J."/>
            <person name="Thomas B.C."/>
            <person name="Singh A."/>
            <person name="Wilkins M.J."/>
            <person name="Karaoz U."/>
            <person name="Brodie E.L."/>
            <person name="Williams K.H."/>
            <person name="Hubbard S.S."/>
            <person name="Banfield J.F."/>
        </authorList>
    </citation>
    <scope>NUCLEOTIDE SEQUENCE [LARGE SCALE GENOMIC DNA]</scope>
</reference>
<feature type="domain" description="Glycosyltransferase RgtA/B/C/D-like" evidence="9">
    <location>
        <begin position="68"/>
        <end position="225"/>
    </location>
</feature>
<dbReference type="GO" id="GO:0016763">
    <property type="term" value="F:pentosyltransferase activity"/>
    <property type="evidence" value="ECO:0007669"/>
    <property type="project" value="TreeGrafter"/>
</dbReference>
<evidence type="ECO:0000256" key="4">
    <source>
        <dbReference type="ARBA" id="ARBA00022679"/>
    </source>
</evidence>
<dbReference type="Proteomes" id="UP000178176">
    <property type="component" value="Unassembled WGS sequence"/>
</dbReference>
<feature type="transmembrane region" description="Helical" evidence="8">
    <location>
        <begin position="211"/>
        <end position="230"/>
    </location>
</feature>
<organism evidence="10 11">
    <name type="scientific">Candidatus Amesbacteria bacterium RIFCSPHIGHO2_01_FULL_48_32b</name>
    <dbReference type="NCBI Taxonomy" id="1797253"/>
    <lineage>
        <taxon>Bacteria</taxon>
        <taxon>Candidatus Amesiibacteriota</taxon>
    </lineage>
</organism>
<dbReference type="EMBL" id="MEXH01000017">
    <property type="protein sequence ID" value="OGC92330.1"/>
    <property type="molecule type" value="Genomic_DNA"/>
</dbReference>